<sequence length="84" mass="8612">MGRITGPRGQPAAHPVTLVLGARQEAPAALPSPRPAQVDGGRDALPRWSAPHGIGTIVRALPGEADPDGLARRADELLARIVAG</sequence>
<comment type="caution">
    <text evidence="2">The sequence shown here is derived from an EMBL/GenBank/DDBJ whole genome shotgun (WGS) entry which is preliminary data.</text>
</comment>
<evidence type="ECO:0000313" key="3">
    <source>
        <dbReference type="Proteomes" id="UP000320481"/>
    </source>
</evidence>
<proteinExistence type="predicted"/>
<name>A0A5C6K592_9ACTN</name>
<organism evidence="2 3">
    <name type="scientific">Streptomyces misionensis</name>
    <dbReference type="NCBI Taxonomy" id="67331"/>
    <lineage>
        <taxon>Bacteria</taxon>
        <taxon>Bacillati</taxon>
        <taxon>Actinomycetota</taxon>
        <taxon>Actinomycetes</taxon>
        <taxon>Kitasatosporales</taxon>
        <taxon>Streptomycetaceae</taxon>
        <taxon>Streptomyces</taxon>
    </lineage>
</organism>
<evidence type="ECO:0000256" key="1">
    <source>
        <dbReference type="SAM" id="MobiDB-lite"/>
    </source>
</evidence>
<accession>A0A5C6K592</accession>
<dbReference type="EMBL" id="VOGW01000004">
    <property type="protein sequence ID" value="TWV58280.1"/>
    <property type="molecule type" value="Genomic_DNA"/>
</dbReference>
<protein>
    <submittedName>
        <fullName evidence="2">Uncharacterized protein</fullName>
    </submittedName>
</protein>
<dbReference type="RefSeq" id="WP_146463061.1">
    <property type="nucleotide sequence ID" value="NZ_VOGW01000004.1"/>
</dbReference>
<dbReference type="Proteomes" id="UP000320481">
    <property type="component" value="Unassembled WGS sequence"/>
</dbReference>
<reference evidence="2" key="1">
    <citation type="journal article" date="2019" name="Microbiol. Resour. Announc.">
        <title>Draft Genomic Sequences of Streptomyces misionensis and Streptomyces albidoflavus, bacteria applied for phytopathogen biocontrol.</title>
        <authorList>
            <person name="Pylro V."/>
            <person name="Dias A."/>
            <person name="Andreote F."/>
            <person name="Varani A."/>
            <person name="Andreote C."/>
            <person name="Bernardo E."/>
            <person name="Martins T."/>
        </authorList>
    </citation>
    <scope>NUCLEOTIDE SEQUENCE [LARGE SCALE GENOMIC DNA]</scope>
    <source>
        <strain evidence="2">66</strain>
    </source>
</reference>
<gene>
    <name evidence="2" type="ORF">FRZ03_00890</name>
</gene>
<keyword evidence="3" id="KW-1185">Reference proteome</keyword>
<feature type="region of interest" description="Disordered" evidence="1">
    <location>
        <begin position="26"/>
        <end position="49"/>
    </location>
</feature>
<evidence type="ECO:0000313" key="2">
    <source>
        <dbReference type="EMBL" id="TWV58280.1"/>
    </source>
</evidence>
<dbReference type="AlphaFoldDB" id="A0A5C6K592"/>